<dbReference type="PRINTS" id="PR01543">
    <property type="entry name" value="ANATRNSFRASE"/>
</dbReference>
<dbReference type="EMBL" id="JAUDJE010000004">
    <property type="protein sequence ID" value="MDM9558594.1"/>
    <property type="molecule type" value="Genomic_DNA"/>
</dbReference>
<dbReference type="SUPFAM" id="SSF54001">
    <property type="entry name" value="Cysteine proteinases"/>
    <property type="match status" value="1"/>
</dbReference>
<sequence>MANTVATHAAMAFQPDLPAYLSRIGQPDISGGPSLDTLQRLVLHHAQAIPFENLNPFAGLPVSLALRDIERKLVRERRGGYCYEHNLLFGAVLRALGYTVDDLSARVLWNRPDDAITPRSHMLLAVRLDDGPRIVDVGFGGQTPTGALHLLAGLAQDTPHGQFRLLRDDAFWRLQSRVQEQWRTLYRFDLQPAYQVDYEVSNYYLSTHPDSHFVTGLVTARPIPGGRLALQGRDYAEHRLDGPSTRRRLGTAADIRAVLREAFGLSLPDIPALDRRLDTLP</sequence>
<dbReference type="Pfam" id="PF00797">
    <property type="entry name" value="Acetyltransf_2"/>
    <property type="match status" value="1"/>
</dbReference>
<name>A0ABT7W098_9BORD</name>
<protein>
    <submittedName>
        <fullName evidence="3">Arylamine N-acetyltransferase</fullName>
    </submittedName>
</protein>
<dbReference type="PANTHER" id="PTHR11786">
    <property type="entry name" value="N-HYDROXYARYLAMINE O-ACETYLTRANSFERASE"/>
    <property type="match status" value="1"/>
</dbReference>
<gene>
    <name evidence="3" type="ORF">QUC21_06100</name>
</gene>
<evidence type="ECO:0000256" key="2">
    <source>
        <dbReference type="RuleBase" id="RU003452"/>
    </source>
</evidence>
<dbReference type="Gene3D" id="3.30.2140.10">
    <property type="entry name" value="Arylamine N-acetyltransferase"/>
    <property type="match status" value="1"/>
</dbReference>
<comment type="caution">
    <text evidence="3">The sequence shown here is derived from an EMBL/GenBank/DDBJ whole genome shotgun (WGS) entry which is preliminary data.</text>
</comment>
<comment type="similarity">
    <text evidence="1 2">Belongs to the arylamine N-acetyltransferase family.</text>
</comment>
<dbReference type="Proteomes" id="UP001175604">
    <property type="component" value="Unassembled WGS sequence"/>
</dbReference>
<dbReference type="InterPro" id="IPR038765">
    <property type="entry name" value="Papain-like_cys_pep_sf"/>
</dbReference>
<dbReference type="InterPro" id="IPR001447">
    <property type="entry name" value="Arylamine_N-AcTrfase"/>
</dbReference>
<dbReference type="RefSeq" id="WP_289784638.1">
    <property type="nucleotide sequence ID" value="NZ_JAUDJE010000004.1"/>
</dbReference>
<dbReference type="Gene3D" id="2.40.128.150">
    <property type="entry name" value="Cysteine proteinases"/>
    <property type="match status" value="1"/>
</dbReference>
<proteinExistence type="inferred from homology"/>
<dbReference type="PANTHER" id="PTHR11786:SF0">
    <property type="entry name" value="ARYLAMINE N-ACETYLTRANSFERASE 4-RELATED"/>
    <property type="match status" value="1"/>
</dbReference>
<evidence type="ECO:0000313" key="4">
    <source>
        <dbReference type="Proteomes" id="UP001175604"/>
    </source>
</evidence>
<keyword evidence="4" id="KW-1185">Reference proteome</keyword>
<reference evidence="3" key="1">
    <citation type="submission" date="2023-06" db="EMBL/GenBank/DDBJ databases">
        <title>full genome analysis of Phenantherene degrader P3.</title>
        <authorList>
            <person name="Akbar A."/>
            <person name="Rahmeh R."/>
            <person name="Kishk M."/>
        </authorList>
    </citation>
    <scope>NUCLEOTIDE SEQUENCE</scope>
    <source>
        <strain evidence="3">P3</strain>
    </source>
</reference>
<accession>A0ABT7W098</accession>
<evidence type="ECO:0000313" key="3">
    <source>
        <dbReference type="EMBL" id="MDM9558594.1"/>
    </source>
</evidence>
<organism evidence="3 4">
    <name type="scientific">Bordetella petrii</name>
    <dbReference type="NCBI Taxonomy" id="94624"/>
    <lineage>
        <taxon>Bacteria</taxon>
        <taxon>Pseudomonadati</taxon>
        <taxon>Pseudomonadota</taxon>
        <taxon>Betaproteobacteria</taxon>
        <taxon>Burkholderiales</taxon>
        <taxon>Alcaligenaceae</taxon>
        <taxon>Bordetella</taxon>
    </lineage>
</organism>
<evidence type="ECO:0000256" key="1">
    <source>
        <dbReference type="ARBA" id="ARBA00006547"/>
    </source>
</evidence>